<dbReference type="GO" id="GO:0005524">
    <property type="term" value="F:ATP binding"/>
    <property type="evidence" value="ECO:0007669"/>
    <property type="project" value="UniProtKB-KW"/>
</dbReference>
<keyword evidence="1" id="KW-0472">Membrane</keyword>
<dbReference type="KEGG" id="pchi:PC41400_27060"/>
<proteinExistence type="predicted"/>
<protein>
    <submittedName>
        <fullName evidence="2">ABC transporter ATP-binding protein</fullName>
    </submittedName>
</protein>
<keyword evidence="1" id="KW-1133">Transmembrane helix</keyword>
<dbReference type="Proteomes" id="UP000288943">
    <property type="component" value="Chromosome"/>
</dbReference>
<keyword evidence="1" id="KW-0812">Transmembrane</keyword>
<feature type="transmembrane region" description="Helical" evidence="1">
    <location>
        <begin position="357"/>
        <end position="378"/>
    </location>
</feature>
<evidence type="ECO:0000313" key="2">
    <source>
        <dbReference type="EMBL" id="QAV21137.1"/>
    </source>
</evidence>
<sequence>MRMILLFIKQNKLLNMTIFLISLIFCSLLLVLTLNINQTRIEIEATRNFKDKNIYQISDNLYKEKEKQFFSKPDSFEILNNFSNQVHANESYKYYNAVWQPIEISDFKGDIIYDAYYETGNNQPSYMIQNKSYRAIKSVQMNQAVFDFNHLQLETGVGFKADDYVFKQEDDRLPIILGSEYSSVYKTGDTLDILYYQRKFTAVVVGILEPSQKIMTVREPELLLNRYIILPLLDFEQSPPKMEGIFLKALLLSKINGNIITDLEPLQIRTMLNEISAKTGFKEFSVIGANSLAVNSIVNMTEINRNTLFVISVALFITLIALFIIIMRIIIKKNIDFYKVLLISGVSMNQIYRSINYQLPLLNLIGCMLPLVFIMVTLNNPLSLLVNYLIVVGISSLIIAIAVNRYTRKYFEKVDIVQQLKG</sequence>
<dbReference type="AlphaFoldDB" id="A0A410X3G8"/>
<dbReference type="OrthoDB" id="5022643at2"/>
<dbReference type="EMBL" id="CP026520">
    <property type="protein sequence ID" value="QAV21137.1"/>
    <property type="molecule type" value="Genomic_DNA"/>
</dbReference>
<organism evidence="2 3">
    <name type="scientific">Paenibacillus chitinolyticus</name>
    <dbReference type="NCBI Taxonomy" id="79263"/>
    <lineage>
        <taxon>Bacteria</taxon>
        <taxon>Bacillati</taxon>
        <taxon>Bacillota</taxon>
        <taxon>Bacilli</taxon>
        <taxon>Bacillales</taxon>
        <taxon>Paenibacillaceae</taxon>
        <taxon>Paenibacillus</taxon>
    </lineage>
</organism>
<evidence type="ECO:0000256" key="1">
    <source>
        <dbReference type="SAM" id="Phobius"/>
    </source>
</evidence>
<feature type="transmembrane region" description="Helical" evidence="1">
    <location>
        <begin position="308"/>
        <end position="331"/>
    </location>
</feature>
<keyword evidence="2" id="KW-0067">ATP-binding</keyword>
<gene>
    <name evidence="2" type="ORF">PC41400_27060</name>
</gene>
<accession>A0A410X3G8</accession>
<reference evidence="2 3" key="1">
    <citation type="submission" date="2018-01" db="EMBL/GenBank/DDBJ databases">
        <title>The whole genome sequencing and assembly of Paenibacillus chitinolyticus KCCM 41400 strain.</title>
        <authorList>
            <person name="Kim J.-Y."/>
            <person name="Park M.-K."/>
            <person name="Lee Y.-J."/>
            <person name="Yi H."/>
            <person name="Bahn Y.-S."/>
            <person name="Kim J.F."/>
            <person name="Lee D.-W."/>
        </authorList>
    </citation>
    <scope>NUCLEOTIDE SEQUENCE [LARGE SCALE GENOMIC DNA]</scope>
    <source>
        <strain evidence="2 3">KCCM 41400</strain>
    </source>
</reference>
<keyword evidence="2" id="KW-0547">Nucleotide-binding</keyword>
<name>A0A410X3G8_9BACL</name>
<evidence type="ECO:0000313" key="3">
    <source>
        <dbReference type="Proteomes" id="UP000288943"/>
    </source>
</evidence>
<feature type="transmembrane region" description="Helical" evidence="1">
    <location>
        <begin position="384"/>
        <end position="403"/>
    </location>
</feature>